<evidence type="ECO:0000313" key="2">
    <source>
        <dbReference type="EMBL" id="MBC5781258.1"/>
    </source>
</evidence>
<dbReference type="InterPro" id="IPR002933">
    <property type="entry name" value="Peptidase_M20"/>
</dbReference>
<dbReference type="InterPro" id="IPR052030">
    <property type="entry name" value="Peptidase_M20/M20A_hydrolases"/>
</dbReference>
<evidence type="ECO:0000313" key="3">
    <source>
        <dbReference type="Proteomes" id="UP000649826"/>
    </source>
</evidence>
<reference evidence="2 3" key="1">
    <citation type="submission" date="2020-08" db="EMBL/GenBank/DDBJ databases">
        <title>Genome public.</title>
        <authorList>
            <person name="Liu C."/>
            <person name="Sun Q."/>
        </authorList>
    </citation>
    <scope>NUCLEOTIDE SEQUENCE [LARGE SCALE GENOMIC DNA]</scope>
    <source>
        <strain evidence="2 3">M29</strain>
    </source>
</reference>
<evidence type="ECO:0000259" key="1">
    <source>
        <dbReference type="Pfam" id="PF07687"/>
    </source>
</evidence>
<dbReference type="Pfam" id="PF01546">
    <property type="entry name" value="Peptidase_M20"/>
    <property type="match status" value="1"/>
</dbReference>
<dbReference type="PANTHER" id="PTHR30575:SF3">
    <property type="entry name" value="PEPTIDASE M20 DIMERISATION DOMAIN-CONTAINING PROTEIN"/>
    <property type="match status" value="1"/>
</dbReference>
<comment type="caution">
    <text evidence="2">The sequence shown here is derived from an EMBL/GenBank/DDBJ whole genome shotgun (WGS) entry which is preliminary data.</text>
</comment>
<sequence>MITPDLYKQILIKTEQLQPELKKIRRTLHQYPETGWMEMRTSSIIAGYLKKFNFDEILTGEAVCKANARMGIPDKNCLSEHYTQTINQEGTDLTYLPDTQKGFTGVIGILRCGSGPVVALRFDIDALPIQESSEETHFPTKNGFSSQNNGVMHACGHDGHTAIGLGIARILSELRHELHGTVKLIFQPAEEGVRGARAIVENGHLDDVDYVLASHMCNHPQQQGFAIGVGKSHSMSTTKFDAEFYGKSAHASASPESGNNAMLSMATAILNLHAIPRCSQGDTRINVGKATAGTGRNIICDHAHIELEVRGSSIEANEYMKNYAERIIHSAAQMHGCTYKLRQMGSAISGKNDEPLMKRLANVCEKEMHLKILHLSSADVGGSEDYYYMSQRVQSHGGQSCYFLNLSPCAAPLHNDKFDFHEDALANGVKAFCGIVLDLLQ</sequence>
<accession>A0ABR7IMK6</accession>
<dbReference type="InterPro" id="IPR036264">
    <property type="entry name" value="Bact_exopeptidase_dim_dom"/>
</dbReference>
<dbReference type="SUPFAM" id="SSF53187">
    <property type="entry name" value="Zn-dependent exopeptidases"/>
    <property type="match status" value="1"/>
</dbReference>
<keyword evidence="3" id="KW-1185">Reference proteome</keyword>
<dbReference type="Gene3D" id="3.40.630.10">
    <property type="entry name" value="Zn peptidases"/>
    <property type="match status" value="2"/>
</dbReference>
<proteinExistence type="predicted"/>
<dbReference type="SUPFAM" id="SSF55031">
    <property type="entry name" value="Bacterial exopeptidase dimerisation domain"/>
    <property type="match status" value="1"/>
</dbReference>
<dbReference type="PIRSF" id="PIRSF005962">
    <property type="entry name" value="Pept_M20D_amidohydro"/>
    <property type="match status" value="1"/>
</dbReference>
<dbReference type="InterPro" id="IPR011650">
    <property type="entry name" value="Peptidase_M20_dimer"/>
</dbReference>
<dbReference type="NCBIfam" id="TIGR01891">
    <property type="entry name" value="amidohydrolases"/>
    <property type="match status" value="1"/>
</dbReference>
<protein>
    <submittedName>
        <fullName evidence="2">Amidohydrolase</fullName>
    </submittedName>
</protein>
<name>A0ABR7IMK6_9FIRM</name>
<feature type="domain" description="Peptidase M20 dimerisation" evidence="1">
    <location>
        <begin position="240"/>
        <end position="328"/>
    </location>
</feature>
<dbReference type="Pfam" id="PF07687">
    <property type="entry name" value="M20_dimer"/>
    <property type="match status" value="1"/>
</dbReference>
<organism evidence="2 3">
    <name type="scientific">Blautia difficilis</name>
    <dbReference type="NCBI Taxonomy" id="2763027"/>
    <lineage>
        <taxon>Bacteria</taxon>
        <taxon>Bacillati</taxon>
        <taxon>Bacillota</taxon>
        <taxon>Clostridia</taxon>
        <taxon>Lachnospirales</taxon>
        <taxon>Lachnospiraceae</taxon>
        <taxon>Blautia</taxon>
    </lineage>
</organism>
<dbReference type="InterPro" id="IPR017439">
    <property type="entry name" value="Amidohydrolase"/>
</dbReference>
<gene>
    <name evidence="2" type="ORF">H8Z82_16775</name>
</gene>
<dbReference type="PANTHER" id="PTHR30575">
    <property type="entry name" value="PEPTIDASE M20"/>
    <property type="match status" value="1"/>
</dbReference>
<dbReference type="EMBL" id="JACOQG010000073">
    <property type="protein sequence ID" value="MBC5781258.1"/>
    <property type="molecule type" value="Genomic_DNA"/>
</dbReference>
<dbReference type="Proteomes" id="UP000649826">
    <property type="component" value="Unassembled WGS sequence"/>
</dbReference>
<dbReference type="RefSeq" id="WP_186995753.1">
    <property type="nucleotide sequence ID" value="NZ_JACOQG010000073.1"/>
</dbReference>